<proteinExistence type="predicted"/>
<gene>
    <name evidence="2" type="ORF">ARALYDRAFT_911546</name>
</gene>
<evidence type="ECO:0000313" key="2">
    <source>
        <dbReference type="EMBL" id="EFH48880.1"/>
    </source>
</evidence>
<keyword evidence="1" id="KW-1133">Transmembrane helix</keyword>
<feature type="transmembrane region" description="Helical" evidence="1">
    <location>
        <begin position="29"/>
        <end position="46"/>
    </location>
</feature>
<dbReference type="Proteomes" id="UP000008694">
    <property type="component" value="Unassembled WGS sequence"/>
</dbReference>
<organism evidence="3">
    <name type="scientific">Arabidopsis lyrata subsp. lyrata</name>
    <name type="common">Lyre-leaved rock-cress</name>
    <dbReference type="NCBI Taxonomy" id="81972"/>
    <lineage>
        <taxon>Eukaryota</taxon>
        <taxon>Viridiplantae</taxon>
        <taxon>Streptophyta</taxon>
        <taxon>Embryophyta</taxon>
        <taxon>Tracheophyta</taxon>
        <taxon>Spermatophyta</taxon>
        <taxon>Magnoliopsida</taxon>
        <taxon>eudicotyledons</taxon>
        <taxon>Gunneridae</taxon>
        <taxon>Pentapetalae</taxon>
        <taxon>rosids</taxon>
        <taxon>malvids</taxon>
        <taxon>Brassicales</taxon>
        <taxon>Brassicaceae</taxon>
        <taxon>Camelineae</taxon>
        <taxon>Arabidopsis</taxon>
    </lineage>
</organism>
<dbReference type="EMBL" id="GL348718">
    <property type="protein sequence ID" value="EFH48880.1"/>
    <property type="molecule type" value="Genomic_DNA"/>
</dbReference>
<keyword evidence="1" id="KW-0812">Transmembrane</keyword>
<keyword evidence="3" id="KW-1185">Reference proteome</keyword>
<name>D7M099_ARALL</name>
<accession>D7M099</accession>
<dbReference type="Gramene" id="scaffold_603603.1">
    <property type="protein sequence ID" value="scaffold_603603.1"/>
    <property type="gene ID" value="scaffold_603603.1"/>
</dbReference>
<dbReference type="HOGENOM" id="CLU_3127049_0_0_1"/>
<evidence type="ECO:0000313" key="3">
    <source>
        <dbReference type="Proteomes" id="UP000008694"/>
    </source>
</evidence>
<keyword evidence="1" id="KW-0472">Membrane</keyword>
<reference evidence="3" key="1">
    <citation type="journal article" date="2011" name="Nat. Genet.">
        <title>The Arabidopsis lyrata genome sequence and the basis of rapid genome size change.</title>
        <authorList>
            <person name="Hu T.T."/>
            <person name="Pattyn P."/>
            <person name="Bakker E.G."/>
            <person name="Cao J."/>
            <person name="Cheng J.-F."/>
            <person name="Clark R.M."/>
            <person name="Fahlgren N."/>
            <person name="Fawcett J.A."/>
            <person name="Grimwood J."/>
            <person name="Gundlach H."/>
            <person name="Haberer G."/>
            <person name="Hollister J.D."/>
            <person name="Ossowski S."/>
            <person name="Ottilar R.P."/>
            <person name="Salamov A.A."/>
            <person name="Schneeberger K."/>
            <person name="Spannagl M."/>
            <person name="Wang X."/>
            <person name="Yang L."/>
            <person name="Nasrallah M.E."/>
            <person name="Bergelson J."/>
            <person name="Carrington J.C."/>
            <person name="Gaut B.S."/>
            <person name="Schmutz J."/>
            <person name="Mayer K.F.X."/>
            <person name="Van de Peer Y."/>
            <person name="Grigoriev I.V."/>
            <person name="Nordborg M."/>
            <person name="Weigel D."/>
            <person name="Guo Y.-L."/>
        </authorList>
    </citation>
    <scope>NUCLEOTIDE SEQUENCE [LARGE SCALE GENOMIC DNA]</scope>
    <source>
        <strain evidence="3">cv. MN47</strain>
    </source>
</reference>
<protein>
    <submittedName>
        <fullName evidence="2">Uncharacterized protein</fullName>
    </submittedName>
</protein>
<evidence type="ECO:0000256" key="1">
    <source>
        <dbReference type="SAM" id="Phobius"/>
    </source>
</evidence>
<sequence length="50" mass="5594">MATPNQESIDTFISSTGASEAVALQKLEVISIPVILFSFFVSLYDWRWGK</sequence>
<dbReference type="AlphaFoldDB" id="D7M099"/>
<dbReference type="STRING" id="81972.D7M099"/>